<dbReference type="FunFam" id="3.30.70.1430:FF:000001">
    <property type="entry name" value="Efflux pump membrane transporter"/>
    <property type="match status" value="1"/>
</dbReference>
<dbReference type="PRINTS" id="PR00702">
    <property type="entry name" value="ACRIFLAVINRP"/>
</dbReference>
<dbReference type="EMBL" id="CP026113">
    <property type="protein sequence ID" value="AUT65940.1"/>
    <property type="molecule type" value="Genomic_DNA"/>
</dbReference>
<dbReference type="SUPFAM" id="SSF82714">
    <property type="entry name" value="Multidrug efflux transporter AcrB TolC docking domain, DN and DC subdomains"/>
    <property type="match status" value="2"/>
</dbReference>
<dbReference type="FunFam" id="1.20.1640.10:FF:000001">
    <property type="entry name" value="Efflux pump membrane transporter"/>
    <property type="match status" value="1"/>
</dbReference>
<gene>
    <name evidence="10" type="ORF">C2L65_41485</name>
</gene>
<evidence type="ECO:0000313" key="11">
    <source>
        <dbReference type="Proteomes" id="UP000243502"/>
    </source>
</evidence>
<dbReference type="Gene3D" id="3.30.2090.10">
    <property type="entry name" value="Multidrug efflux transporter AcrB TolC docking domain, DN and DC subdomains"/>
    <property type="match status" value="2"/>
</dbReference>
<evidence type="ECO:0000313" key="10">
    <source>
        <dbReference type="EMBL" id="AUT65940.1"/>
    </source>
</evidence>
<dbReference type="PANTHER" id="PTHR32063:SF13">
    <property type="entry name" value="MULTIDRUG EFFLUX PUMP SUBUNIT ACRB-RELATED"/>
    <property type="match status" value="1"/>
</dbReference>
<dbReference type="NCBIfam" id="NF000282">
    <property type="entry name" value="RND_permease_1"/>
    <property type="match status" value="1"/>
</dbReference>
<comment type="similarity">
    <text evidence="2 9">Belongs to the resistance-nodulation-cell division (RND) (TC 2.A.6) family.</text>
</comment>
<feature type="transmembrane region" description="Helical" evidence="9">
    <location>
        <begin position="969"/>
        <end position="990"/>
    </location>
</feature>
<comment type="subcellular location">
    <subcellularLocation>
        <location evidence="1 9">Cell inner membrane</location>
        <topology evidence="1 9">Multi-pass membrane protein</topology>
    </subcellularLocation>
</comment>
<feature type="transmembrane region" description="Helical" evidence="9">
    <location>
        <begin position="874"/>
        <end position="891"/>
    </location>
</feature>
<evidence type="ECO:0000256" key="9">
    <source>
        <dbReference type="RuleBase" id="RU364070"/>
    </source>
</evidence>
<dbReference type="FunFam" id="1.20.1640.10:FF:000002">
    <property type="entry name" value="Efflux pump membrane transporter"/>
    <property type="match status" value="1"/>
</dbReference>
<dbReference type="Gene3D" id="3.30.70.1430">
    <property type="entry name" value="Multidrug efflux transporter AcrB pore domain"/>
    <property type="match status" value="2"/>
</dbReference>
<dbReference type="InterPro" id="IPR001036">
    <property type="entry name" value="Acrflvin-R"/>
</dbReference>
<proteinExistence type="inferred from homology"/>
<feature type="transmembrane region" description="Helical" evidence="9">
    <location>
        <begin position="366"/>
        <end position="387"/>
    </location>
</feature>
<dbReference type="Pfam" id="PF00873">
    <property type="entry name" value="ACR_tran"/>
    <property type="match status" value="1"/>
</dbReference>
<dbReference type="GO" id="GO:0005886">
    <property type="term" value="C:plasma membrane"/>
    <property type="evidence" value="ECO:0007669"/>
    <property type="project" value="UniProtKB-SubCell"/>
</dbReference>
<dbReference type="OrthoDB" id="9176627at2"/>
<feature type="transmembrane region" description="Helical" evidence="9">
    <location>
        <begin position="12"/>
        <end position="32"/>
    </location>
</feature>
<reference evidence="10 11" key="1">
    <citation type="submission" date="2018-01" db="EMBL/GenBank/DDBJ databases">
        <title>Species boundaries and ecological features among Paraburkholderia terrae DSMZ17804T, P. hospita DSMZ17164T and P. caribensis DSMZ13236T.</title>
        <authorList>
            <person name="Pratama A.A."/>
        </authorList>
    </citation>
    <scope>NUCLEOTIDE SEQUENCE [LARGE SCALE GENOMIC DNA]</scope>
    <source>
        <strain evidence="10 11">DSM 17804</strain>
    </source>
</reference>
<feature type="transmembrane region" description="Helical" evidence="9">
    <location>
        <begin position="434"/>
        <end position="458"/>
    </location>
</feature>
<evidence type="ECO:0000256" key="5">
    <source>
        <dbReference type="ARBA" id="ARBA00022519"/>
    </source>
</evidence>
<dbReference type="InterPro" id="IPR004764">
    <property type="entry name" value="MdtF-like"/>
</dbReference>
<evidence type="ECO:0000256" key="7">
    <source>
        <dbReference type="ARBA" id="ARBA00022989"/>
    </source>
</evidence>
<name>A0A2I8F2K0_9BURK</name>
<feature type="transmembrane region" description="Helical" evidence="9">
    <location>
        <begin position="470"/>
        <end position="497"/>
    </location>
</feature>
<dbReference type="FunFam" id="3.30.70.1430:FF:000002">
    <property type="entry name" value="Efflux pump membrane transporter"/>
    <property type="match status" value="1"/>
</dbReference>
<dbReference type="Gene3D" id="1.20.1640.10">
    <property type="entry name" value="Multidrug efflux transporter AcrB transmembrane domain"/>
    <property type="match status" value="2"/>
</dbReference>
<keyword evidence="4" id="KW-1003">Cell membrane</keyword>
<dbReference type="Gene3D" id="3.30.70.1440">
    <property type="entry name" value="Multidrug efflux transporter AcrB pore domain"/>
    <property type="match status" value="1"/>
</dbReference>
<keyword evidence="7 9" id="KW-1133">Transmembrane helix</keyword>
<evidence type="ECO:0000256" key="6">
    <source>
        <dbReference type="ARBA" id="ARBA00022692"/>
    </source>
</evidence>
<dbReference type="GO" id="GO:0015562">
    <property type="term" value="F:efflux transmembrane transporter activity"/>
    <property type="evidence" value="ECO:0007669"/>
    <property type="project" value="InterPro"/>
</dbReference>
<dbReference type="SUPFAM" id="SSF82866">
    <property type="entry name" value="Multidrug efflux transporter AcrB transmembrane domain"/>
    <property type="match status" value="2"/>
</dbReference>
<dbReference type="FunFam" id="3.30.2090.10:FF:000001">
    <property type="entry name" value="Efflux pump membrane transporter"/>
    <property type="match status" value="1"/>
</dbReference>
<dbReference type="InterPro" id="IPR027463">
    <property type="entry name" value="AcrB_DN_DC_subdom"/>
</dbReference>
<keyword evidence="6 9" id="KW-0812">Transmembrane</keyword>
<evidence type="ECO:0000256" key="4">
    <source>
        <dbReference type="ARBA" id="ARBA00022475"/>
    </source>
</evidence>
<dbReference type="NCBIfam" id="TIGR00915">
    <property type="entry name" value="2A0602"/>
    <property type="match status" value="1"/>
</dbReference>
<feature type="transmembrane region" description="Helical" evidence="9">
    <location>
        <begin position="924"/>
        <end position="948"/>
    </location>
</feature>
<sequence length="1052" mass="113036">MAKFFIDRPIFAWVIAIILMLAGVASIFNLPIAQYPTIAPPAVQISATYPGASAKTVENTVTQVIEQQMSGLDHLLYMSSSSDDSGNATITLTFAAGTNPDIAQVQVQNKLQLATPLLPESVQQQGTKVTKSSSSFLLVMAFVSTDGSMDRYDLANYVASHVEDPVSRVDGVGTVQLFGSQFAMRVWLDANKLNQYSLTPVDVETALTNQNVQVAAGSLGGTPSVPGQVLQATITQATLLQTQEQFGNVLLKVNQDGSQVRIKDVARIDLGGENYNFDTKYNGQPTAGFGIQLATGANALQTAKLVRAKIDALSKNFPHGLVVQYPYDTTPFVKMSIEEVVKTLLEGIVLVFLVMYLFLQNLRATLIPTIAVPVVLLGTFAIMSAAGFSINTLSMFGLVLAIGLLVDDAIVVVENVERVMSEEGLSPREATRKAMGQITGALVGVALVLSAVFVPVAFSGGSVGAIYRQFSLTIVAAMVLSVLVALVLTPALCATILKPIPKGHHGTTKGFFGWFNRTFDNGRDKYHSGVQHVIRRSGRWLVLYLAVIVGVGFLFMRLPKSFLPDEDQGTMFVLVQTPPGSTQETTARTLKNVTDYLLHDEKDIVDSVFTVNGFSFAGRGQNAGIAFVRMKDYSQRQHANQKVQALVGRVFGHYASYKDATVLAVNPPSIPELGTASGFDFELTDNAGLGHDALMAARNQLLGMAAKDPSLALVRPNGLSDTPQFKVDIDREKAQALGVTVSDIDQTFSIAWASAYVNNFLDTDGRIKKVYLQGDAPFRMTPEDMSKWYVRGSSGSMMPLTSVASGHWVYGSPKLERYNGISSVEIQGQASAGKSTGQAMTAMEALAAKLPQGIGYEWTGLSFQERQSGSQAPILYGISILVVFLCLAALYESWSIPFAVILVVPLGVIGALLAVTMRGLENDVFFQVGLLTTVGLSAKNAILIVEFARELQIKEGMTAVQAALEAARLRLRPILMTSLAFVLGVLPLAISNGAGSSSQHAIGTGVIGGMLTATFLAVFMIPMFYVVIREKFSRDDSTPHGAEHDVEEETAQ</sequence>
<dbReference type="KEGG" id="pter:C2L65_41485"/>
<evidence type="ECO:0000256" key="1">
    <source>
        <dbReference type="ARBA" id="ARBA00004429"/>
    </source>
</evidence>
<feature type="transmembrane region" description="Helical" evidence="9">
    <location>
        <begin position="1002"/>
        <end position="1028"/>
    </location>
</feature>
<feature type="transmembrane region" description="Helical" evidence="9">
    <location>
        <begin position="541"/>
        <end position="558"/>
    </location>
</feature>
<dbReference type="Proteomes" id="UP000243502">
    <property type="component" value="Chromosome 3"/>
</dbReference>
<evidence type="ECO:0000256" key="3">
    <source>
        <dbReference type="ARBA" id="ARBA00022448"/>
    </source>
</evidence>
<accession>A0A2I8F2K0</accession>
<dbReference type="Gene3D" id="3.30.70.1320">
    <property type="entry name" value="Multidrug efflux transporter AcrB pore domain like"/>
    <property type="match status" value="1"/>
</dbReference>
<protein>
    <recommendedName>
        <fullName evidence="9">Efflux pump membrane transporter</fullName>
    </recommendedName>
</protein>
<dbReference type="RefSeq" id="WP_042305705.1">
    <property type="nucleotide sequence ID" value="NZ_CP026113.1"/>
</dbReference>
<dbReference type="PANTHER" id="PTHR32063">
    <property type="match status" value="1"/>
</dbReference>
<evidence type="ECO:0000256" key="8">
    <source>
        <dbReference type="ARBA" id="ARBA00023136"/>
    </source>
</evidence>
<organism evidence="10 11">
    <name type="scientific">Paraburkholderia terrae</name>
    <dbReference type="NCBI Taxonomy" id="311230"/>
    <lineage>
        <taxon>Bacteria</taxon>
        <taxon>Pseudomonadati</taxon>
        <taxon>Pseudomonadota</taxon>
        <taxon>Betaproteobacteria</taxon>
        <taxon>Burkholderiales</taxon>
        <taxon>Burkholderiaceae</taxon>
        <taxon>Paraburkholderia</taxon>
    </lineage>
</organism>
<feature type="transmembrane region" description="Helical" evidence="9">
    <location>
        <begin position="898"/>
        <end position="918"/>
    </location>
</feature>
<dbReference type="GO" id="GO:0009636">
    <property type="term" value="P:response to toxic substance"/>
    <property type="evidence" value="ECO:0007669"/>
    <property type="project" value="UniProtKB-ARBA"/>
</dbReference>
<keyword evidence="5 9" id="KW-0997">Cell inner membrane</keyword>
<dbReference type="SUPFAM" id="SSF82693">
    <property type="entry name" value="Multidrug efflux transporter AcrB pore domain, PN1, PN2, PC1 and PC2 subdomains"/>
    <property type="match status" value="3"/>
</dbReference>
<dbReference type="AlphaFoldDB" id="A0A2I8F2K0"/>
<comment type="caution">
    <text evidence="9">Lacks conserved residue(s) required for the propagation of feature annotation.</text>
</comment>
<keyword evidence="3 9" id="KW-0813">Transport</keyword>
<keyword evidence="8 9" id="KW-0472">Membrane</keyword>
<evidence type="ECO:0000256" key="2">
    <source>
        <dbReference type="ARBA" id="ARBA00010942"/>
    </source>
</evidence>
<dbReference type="GO" id="GO:0042910">
    <property type="term" value="F:xenobiotic transmembrane transporter activity"/>
    <property type="evidence" value="ECO:0007669"/>
    <property type="project" value="TreeGrafter"/>
</dbReference>
<feature type="transmembrane region" description="Helical" evidence="9">
    <location>
        <begin position="340"/>
        <end position="359"/>
    </location>
</feature>